<name>A0ABT5U9C0_9GAMM</name>
<protein>
    <submittedName>
        <fullName evidence="2">VOC family protein</fullName>
    </submittedName>
</protein>
<evidence type="ECO:0000259" key="1">
    <source>
        <dbReference type="PROSITE" id="PS51819"/>
    </source>
</evidence>
<dbReference type="SUPFAM" id="SSF54593">
    <property type="entry name" value="Glyoxalase/Bleomycin resistance protein/Dihydroxybiphenyl dioxygenase"/>
    <property type="match status" value="1"/>
</dbReference>
<dbReference type="RefSeq" id="WP_274689320.1">
    <property type="nucleotide sequence ID" value="NZ_JAPMOU010000015.1"/>
</dbReference>
<reference evidence="2 3" key="1">
    <citation type="submission" date="2022-11" db="EMBL/GenBank/DDBJ databases">
        <title>Spartinivicinus poritis sp. nov., isolated from scleractinian coral Porites lutea.</title>
        <authorList>
            <person name="Zhang G."/>
            <person name="Cai L."/>
            <person name="Wei Q."/>
        </authorList>
    </citation>
    <scope>NUCLEOTIDE SEQUENCE [LARGE SCALE GENOMIC DNA]</scope>
    <source>
        <strain evidence="2 3">A2-2</strain>
    </source>
</reference>
<feature type="domain" description="VOC" evidence="1">
    <location>
        <begin position="10"/>
        <end position="137"/>
    </location>
</feature>
<dbReference type="PANTHER" id="PTHR34109">
    <property type="entry name" value="BNAUNNG04460D PROTEIN-RELATED"/>
    <property type="match status" value="1"/>
</dbReference>
<dbReference type="InterPro" id="IPR004360">
    <property type="entry name" value="Glyas_Fos-R_dOase_dom"/>
</dbReference>
<accession>A0ABT5U9C0</accession>
<dbReference type="Gene3D" id="3.30.720.110">
    <property type="match status" value="1"/>
</dbReference>
<evidence type="ECO:0000313" key="2">
    <source>
        <dbReference type="EMBL" id="MDE1462971.1"/>
    </source>
</evidence>
<dbReference type="EMBL" id="JAPMOU010000015">
    <property type="protein sequence ID" value="MDE1462971.1"/>
    <property type="molecule type" value="Genomic_DNA"/>
</dbReference>
<dbReference type="PROSITE" id="PS51819">
    <property type="entry name" value="VOC"/>
    <property type="match status" value="1"/>
</dbReference>
<dbReference type="InterPro" id="IPR029068">
    <property type="entry name" value="Glyas_Bleomycin-R_OHBP_Dase"/>
</dbReference>
<dbReference type="Proteomes" id="UP001528823">
    <property type="component" value="Unassembled WGS sequence"/>
</dbReference>
<organism evidence="2 3">
    <name type="scientific">Spartinivicinus poritis</name>
    <dbReference type="NCBI Taxonomy" id="2994640"/>
    <lineage>
        <taxon>Bacteria</taxon>
        <taxon>Pseudomonadati</taxon>
        <taxon>Pseudomonadota</taxon>
        <taxon>Gammaproteobacteria</taxon>
        <taxon>Oceanospirillales</taxon>
        <taxon>Zooshikellaceae</taxon>
        <taxon>Spartinivicinus</taxon>
    </lineage>
</organism>
<keyword evidence="3" id="KW-1185">Reference proteome</keyword>
<comment type="caution">
    <text evidence="2">The sequence shown here is derived from an EMBL/GenBank/DDBJ whole genome shotgun (WGS) entry which is preliminary data.</text>
</comment>
<proteinExistence type="predicted"/>
<dbReference type="Gene3D" id="3.30.720.120">
    <property type="match status" value="1"/>
</dbReference>
<gene>
    <name evidence="2" type="ORF">ORQ98_13425</name>
</gene>
<dbReference type="Pfam" id="PF00903">
    <property type="entry name" value="Glyoxalase"/>
    <property type="match status" value="1"/>
</dbReference>
<evidence type="ECO:0000313" key="3">
    <source>
        <dbReference type="Proteomes" id="UP001528823"/>
    </source>
</evidence>
<dbReference type="InterPro" id="IPR037523">
    <property type="entry name" value="VOC_core"/>
</dbReference>
<sequence length="153" mass="17116">MTTPSYIPEGMPQLMPYITVKDIEASLKFYQTCFGFMPAESPLADGNTLVHAEMSFHNARIMLGRQGAMQNNSVTPKHSQIQHGIGLYMYCPDVKAHYEQAKSAGAEIIMEPALMFWGDEMYSVADADGYHWSFGENKEAFDPNKIPPGFNVK</sequence>